<evidence type="ECO:0000313" key="3">
    <source>
        <dbReference type="Proteomes" id="UP000708208"/>
    </source>
</evidence>
<name>A0A8J2LFH5_9HEXA</name>
<feature type="compositionally biased region" description="Polar residues" evidence="1">
    <location>
        <begin position="113"/>
        <end position="132"/>
    </location>
</feature>
<organism evidence="2 3">
    <name type="scientific">Allacma fusca</name>
    <dbReference type="NCBI Taxonomy" id="39272"/>
    <lineage>
        <taxon>Eukaryota</taxon>
        <taxon>Metazoa</taxon>
        <taxon>Ecdysozoa</taxon>
        <taxon>Arthropoda</taxon>
        <taxon>Hexapoda</taxon>
        <taxon>Collembola</taxon>
        <taxon>Symphypleona</taxon>
        <taxon>Sminthuridae</taxon>
        <taxon>Allacma</taxon>
    </lineage>
</organism>
<proteinExistence type="predicted"/>
<feature type="compositionally biased region" description="Low complexity" evidence="1">
    <location>
        <begin position="94"/>
        <end position="112"/>
    </location>
</feature>
<feature type="region of interest" description="Disordered" evidence="1">
    <location>
        <begin position="38"/>
        <end position="143"/>
    </location>
</feature>
<dbReference type="EMBL" id="CAJVCH010568753">
    <property type="protein sequence ID" value="CAG7833155.1"/>
    <property type="molecule type" value="Genomic_DNA"/>
</dbReference>
<sequence>MLGFLFFFYAADYGKLGRVGHTVALIVDLDHPNLNPSIPYSRADTTHRPVTRSLSRLATPKEPHIPCPRTLRTKNRNPLSASDRMTSLPSSQWSDKSSNMGNNNNLNSEASSTTSPTTFSRISTASTTTMFPSTRVHTRSSRTQTFVTSNNVAKINNNQIGSSSRSTFTTPCHSITKVSTVFRSSLMNKPPAQNNKIRQPAAGLETRTWGVPGGSHIGIVKPR</sequence>
<feature type="compositionally biased region" description="Polar residues" evidence="1">
    <location>
        <begin position="76"/>
        <end position="93"/>
    </location>
</feature>
<dbReference type="AlphaFoldDB" id="A0A8J2LFH5"/>
<protein>
    <submittedName>
        <fullName evidence="2">Uncharacterized protein</fullName>
    </submittedName>
</protein>
<accession>A0A8J2LFH5</accession>
<reference evidence="2" key="1">
    <citation type="submission" date="2021-06" db="EMBL/GenBank/DDBJ databases">
        <authorList>
            <person name="Hodson N. C."/>
            <person name="Mongue J. A."/>
            <person name="Jaron S. K."/>
        </authorList>
    </citation>
    <scope>NUCLEOTIDE SEQUENCE</scope>
</reference>
<gene>
    <name evidence="2" type="ORF">AFUS01_LOCUS42798</name>
</gene>
<evidence type="ECO:0000256" key="1">
    <source>
        <dbReference type="SAM" id="MobiDB-lite"/>
    </source>
</evidence>
<keyword evidence="3" id="KW-1185">Reference proteome</keyword>
<comment type="caution">
    <text evidence="2">The sequence shown here is derived from an EMBL/GenBank/DDBJ whole genome shotgun (WGS) entry which is preliminary data.</text>
</comment>
<dbReference type="Proteomes" id="UP000708208">
    <property type="component" value="Unassembled WGS sequence"/>
</dbReference>
<evidence type="ECO:0000313" key="2">
    <source>
        <dbReference type="EMBL" id="CAG7833155.1"/>
    </source>
</evidence>